<evidence type="ECO:0000313" key="9">
    <source>
        <dbReference type="EMBL" id="ALS21171.1"/>
    </source>
</evidence>
<dbReference type="InterPro" id="IPR001119">
    <property type="entry name" value="SLH_dom"/>
</dbReference>
<dbReference type="Gene3D" id="2.60.40.1850">
    <property type="match status" value="5"/>
</dbReference>
<feature type="compositionally biased region" description="Basic and acidic residues" evidence="6">
    <location>
        <begin position="1091"/>
        <end position="1110"/>
    </location>
</feature>
<gene>
    <name evidence="9" type="ORF">IJ22_07890</name>
</gene>
<evidence type="ECO:0000256" key="2">
    <source>
        <dbReference type="ARBA" id="ARBA00022512"/>
    </source>
</evidence>
<feature type="domain" description="NEAT" evidence="7">
    <location>
        <begin position="833"/>
        <end position="954"/>
    </location>
</feature>
<keyword evidence="4" id="KW-0732">Signal</keyword>
<comment type="subcellular location">
    <subcellularLocation>
        <location evidence="1">Secreted</location>
        <location evidence="1">Cell wall</location>
        <topology evidence="1">Peptidoglycan-anchor</topology>
    </subcellularLocation>
</comment>
<accession>A0A0U2VC99</accession>
<dbReference type="InterPro" id="IPR008965">
    <property type="entry name" value="CBM2/CBM3_carb-bd_dom_sf"/>
</dbReference>
<dbReference type="PROSITE" id="PS50978">
    <property type="entry name" value="NEAT"/>
    <property type="match status" value="4"/>
</dbReference>
<evidence type="ECO:0000313" key="10">
    <source>
        <dbReference type="Proteomes" id="UP000061660"/>
    </source>
</evidence>
<evidence type="ECO:0000259" key="8">
    <source>
        <dbReference type="PROSITE" id="PS51272"/>
    </source>
</evidence>
<evidence type="ECO:0000256" key="5">
    <source>
        <dbReference type="ARBA" id="ARBA00023088"/>
    </source>
</evidence>
<dbReference type="Gene3D" id="1.20.1270.90">
    <property type="entry name" value="AF1782-like"/>
    <property type="match status" value="3"/>
</dbReference>
<dbReference type="SUPFAM" id="SSF49384">
    <property type="entry name" value="Carbohydrate-binding domain"/>
    <property type="match status" value="1"/>
</dbReference>
<feature type="region of interest" description="Disordered" evidence="6">
    <location>
        <begin position="1091"/>
        <end position="1119"/>
    </location>
</feature>
<feature type="domain" description="SLH" evidence="8">
    <location>
        <begin position="1242"/>
        <end position="1299"/>
    </location>
</feature>
<dbReference type="OrthoDB" id="504962at2"/>
<evidence type="ECO:0000256" key="6">
    <source>
        <dbReference type="SAM" id="MobiDB-lite"/>
    </source>
</evidence>
<feature type="domain" description="SLH" evidence="8">
    <location>
        <begin position="1119"/>
        <end position="1182"/>
    </location>
</feature>
<reference evidence="10" key="1">
    <citation type="submission" date="2015-12" db="EMBL/GenBank/DDBJ databases">
        <title>Complete genome sequences of two moderately thermophilic Paenibacillus species.</title>
        <authorList>
            <person name="Butler R.III."/>
            <person name="Wang J."/>
            <person name="Stark B.C."/>
            <person name="Pombert J.-F."/>
        </authorList>
    </citation>
    <scope>NUCLEOTIDE SEQUENCE [LARGE SCALE GENOMIC DNA]</scope>
    <source>
        <strain evidence="10">32O-Y</strain>
    </source>
</reference>
<dbReference type="Pfam" id="PF05031">
    <property type="entry name" value="NEAT"/>
    <property type="match status" value="4"/>
</dbReference>
<dbReference type="PROSITE" id="PS51272">
    <property type="entry name" value="SLH"/>
    <property type="match status" value="3"/>
</dbReference>
<dbReference type="EMBL" id="CP013652">
    <property type="protein sequence ID" value="ALS21171.1"/>
    <property type="molecule type" value="Genomic_DNA"/>
</dbReference>
<dbReference type="Pfam" id="PF00395">
    <property type="entry name" value="SLH"/>
    <property type="match status" value="3"/>
</dbReference>
<dbReference type="Proteomes" id="UP000061660">
    <property type="component" value="Chromosome"/>
</dbReference>
<dbReference type="KEGG" id="pnp:IJ22_07890"/>
<protein>
    <submittedName>
        <fullName evidence="9">NEAr transporter</fullName>
    </submittedName>
</protein>
<feature type="domain" description="NEAT" evidence="7">
    <location>
        <begin position="268"/>
        <end position="394"/>
    </location>
</feature>
<dbReference type="CDD" id="cd06920">
    <property type="entry name" value="NEAT"/>
    <property type="match status" value="4"/>
</dbReference>
<keyword evidence="5" id="KW-0572">Peptidoglycan-anchor</keyword>
<evidence type="ECO:0000256" key="1">
    <source>
        <dbReference type="ARBA" id="ARBA00004168"/>
    </source>
</evidence>
<name>A0A0U2VC99_9BACL</name>
<sequence precursor="true">MNRSFRKHVSLFLMLFVFLATIHIPVPVAHAVDSPEARLDSRPAGAVQFVFGNEIEVAVKISGVTDAVYEQVHEHEATVHFDPNELELVRIPTIDDSYFHAPESTELSPGVVKTTHTVKSAGNPYAFSGGAEKSFSVFVFKSKIPTASNPVVTVSDIYITNGQGDKLKLNDVSYTVHVVPAGDKTALRALVSQAQSVHNEAVEGSAPGQYPTGSKNTLQAAITQADHFVKEGSAEYSEQELNTAQAELQTALSAFTASVIGQPESASLQDGEYNIGFTIYKKGTDEPSVMYDYVDRNSGKLKVQGGKKLVSFTLKQSAETLSFKTERDGILVETTTVSRDEAANTRVVQFEVDDLSARLAGWVKVYWVLPPPIGVYDHEYEVDLGFSDIAAIVNKTQLNALIADAQSKHDAAVEGSAAGQYPAGAKSALQAAINQAKATAENPAAAQQQVDQAVTALQTALSAFTSSVISHPGGGSLPDGEYNIGFTIYKKGTDEPSVMYDYVDRNSGKLKVQGGKKLVSFTLKQSAETLSFKTERDGILVETTTVSRDEAANTRVVQFEVDDLSARLAGWVKVYWVLPPPIGVYDHEYEVDLGFSDIAAIVNKTQLNALIADAQSKHDAAVEGSAAGQYPAGAKSALQAAINQAKATTENPAATQQQVDQAVTALQTALSAFTASVIGHPGSGSLPDGVYTFEIVGTSEDESDIPLSSYMENTGEIKVENGKNIVSFKLKNGAAITKLQMLKSDGSTQDILPKVALKQSGVVSVLSAGESTTEAQFELEDLSASYRLILEVPQGEDKATRTFRIALGQINPVTSNPGTNPGGGTIPSNIHGIEDGTYSINYKILKYNTEQKSVMQDYVITPGTLTVTNGQMYASITLKQSKEVTGFRVADGDSLVDTEVVSVDEAKNTRVVRFKVADLTAKLKAWVKIEWPEFKYFHDYDIHITFDKSSLIPIDANGAKTTVKPFTEELEPGEYAIDFVINRRGTDQASVANDYVKHPAKLTVKDGKSYVALILNQSKEVPGFKVEVDGKLVNAEVIASSKEDNSRTVQFDVVDAETKIYAQIRMAVPDKYVGDYDVEILFDKDSIKTYVEEKKEPKEPKDPKDSDNADHPSGSSPIIEQVRLKDIEDHWAKALIERAVGLGIVNGYEDGTFRPERQVNRAEFMVMINRALKPKAAAAEPTLADFENIPEWIRPGLAQMVGSEVVRGYEDGTFRLDHTINRAELAVMMIRASRIPLASNAELTFADADQIPEWAKAEVATALSLGIMNVRDDQHFAPKASATRVEAVAYILAMMNQIK</sequence>
<keyword evidence="3" id="KW-0964">Secreted</keyword>
<dbReference type="GO" id="GO:0030246">
    <property type="term" value="F:carbohydrate binding"/>
    <property type="evidence" value="ECO:0007669"/>
    <property type="project" value="InterPro"/>
</dbReference>
<dbReference type="PATRIC" id="fig|162209.4.peg.843"/>
<evidence type="ECO:0000256" key="3">
    <source>
        <dbReference type="ARBA" id="ARBA00022525"/>
    </source>
</evidence>
<reference evidence="9 10" key="2">
    <citation type="journal article" date="2016" name="Genome Announc.">
        <title>Complete Genome Sequences of Two Interactive Moderate Thermophiles, Paenibacillus napthalenovorans 32O-Y and Paenibacillus sp. 32O-W.</title>
        <authorList>
            <person name="Butler R.R.III."/>
            <person name="Wang J."/>
            <person name="Stark B.C."/>
            <person name="Pombert J.F."/>
        </authorList>
    </citation>
    <scope>NUCLEOTIDE SEQUENCE [LARGE SCALE GENOMIC DNA]</scope>
    <source>
        <strain evidence="9 10">32O-Y</strain>
    </source>
</reference>
<keyword evidence="2" id="KW-0134">Cell wall</keyword>
<dbReference type="PANTHER" id="PTHR37824:SF1">
    <property type="entry name" value="IRON-REGULATED SURFACE DETERMINANT PROTEIN C"/>
    <property type="match status" value="1"/>
</dbReference>
<proteinExistence type="predicted"/>
<dbReference type="InterPro" id="IPR006635">
    <property type="entry name" value="NEAT_dom"/>
</dbReference>
<feature type="domain" description="NEAT" evidence="7">
    <location>
        <begin position="970"/>
        <end position="1100"/>
    </location>
</feature>
<dbReference type="SMART" id="SM00725">
    <property type="entry name" value="NEAT"/>
    <property type="match status" value="4"/>
</dbReference>
<evidence type="ECO:0000256" key="4">
    <source>
        <dbReference type="ARBA" id="ARBA00022729"/>
    </source>
</evidence>
<evidence type="ECO:0000259" key="7">
    <source>
        <dbReference type="PROSITE" id="PS50978"/>
    </source>
</evidence>
<dbReference type="Gene3D" id="2.60.40.680">
    <property type="match status" value="1"/>
</dbReference>
<dbReference type="STRING" id="162209.IJ22_07890"/>
<dbReference type="RefSeq" id="WP_062407374.1">
    <property type="nucleotide sequence ID" value="NZ_CP013652.1"/>
</dbReference>
<keyword evidence="10" id="KW-1185">Reference proteome</keyword>
<feature type="domain" description="SLH" evidence="8">
    <location>
        <begin position="1183"/>
        <end position="1241"/>
    </location>
</feature>
<dbReference type="InterPro" id="IPR050436">
    <property type="entry name" value="IsdA"/>
</dbReference>
<dbReference type="PANTHER" id="PTHR37824">
    <property type="entry name" value="IRON-REGULATED SURFACE DETERMINANT PROTEIN C"/>
    <property type="match status" value="1"/>
</dbReference>
<dbReference type="SUPFAM" id="SSF158911">
    <property type="entry name" value="NEAT domain-like"/>
    <property type="match status" value="5"/>
</dbReference>
<organism evidence="9 10">
    <name type="scientific">Paenibacillus naphthalenovorans</name>
    <dbReference type="NCBI Taxonomy" id="162209"/>
    <lineage>
        <taxon>Bacteria</taxon>
        <taxon>Bacillati</taxon>
        <taxon>Bacillota</taxon>
        <taxon>Bacilli</taxon>
        <taxon>Bacillales</taxon>
        <taxon>Paenibacillaceae</taxon>
        <taxon>Paenibacillus</taxon>
    </lineage>
</organism>
<feature type="domain" description="NEAT" evidence="7">
    <location>
        <begin position="477"/>
        <end position="603"/>
    </location>
</feature>
<dbReference type="Pfam" id="PF07554">
    <property type="entry name" value="FIVAR"/>
    <property type="match status" value="3"/>
</dbReference>
<dbReference type="InterPro" id="IPR037250">
    <property type="entry name" value="NEAT_dom_sf"/>
</dbReference>